<dbReference type="InterPro" id="IPR050291">
    <property type="entry name" value="CDF_Transporter"/>
</dbReference>
<dbReference type="Pfam" id="PF16916">
    <property type="entry name" value="ZT_dimer"/>
    <property type="match status" value="1"/>
</dbReference>
<feature type="transmembrane region" description="Helical" evidence="10">
    <location>
        <begin position="120"/>
        <end position="139"/>
    </location>
</feature>
<gene>
    <name evidence="13" type="ORF">BAE44_0025301</name>
</gene>
<keyword evidence="5" id="KW-0926">Vacuole</keyword>
<evidence type="ECO:0000256" key="4">
    <source>
        <dbReference type="ARBA" id="ARBA00022448"/>
    </source>
</evidence>
<evidence type="ECO:0000256" key="7">
    <source>
        <dbReference type="ARBA" id="ARBA00022989"/>
    </source>
</evidence>
<reference evidence="13 14" key="1">
    <citation type="submission" date="2016-09" db="EMBL/GenBank/DDBJ databases">
        <title>The draft genome of Dichanthelium oligosanthes: A C3 panicoid grass species.</title>
        <authorList>
            <person name="Studer A.J."/>
            <person name="Schnable J.C."/>
            <person name="Brutnell T.P."/>
        </authorList>
    </citation>
    <scope>NUCLEOTIDE SEQUENCE [LARGE SCALE GENOMIC DNA]</scope>
    <source>
        <strain evidence="14">cv. Kellogg 1175</strain>
        <tissue evidence="13">Leaf</tissue>
    </source>
</reference>
<evidence type="ECO:0000256" key="10">
    <source>
        <dbReference type="SAM" id="Phobius"/>
    </source>
</evidence>
<dbReference type="AlphaFoldDB" id="A0A1E5ULD6"/>
<feature type="transmembrane region" description="Helical" evidence="10">
    <location>
        <begin position="190"/>
        <end position="211"/>
    </location>
</feature>
<dbReference type="SUPFAM" id="SSF161111">
    <property type="entry name" value="Cation efflux protein transmembrane domain-like"/>
    <property type="match status" value="1"/>
</dbReference>
<keyword evidence="9 10" id="KW-0472">Membrane</keyword>
<comment type="function">
    <text evidence="1">Involved in sequestration of excess metal in the cytoplasm into vacuoles to maintain metal homeostasis.</text>
</comment>
<dbReference type="GO" id="GO:0005774">
    <property type="term" value="C:vacuolar membrane"/>
    <property type="evidence" value="ECO:0007669"/>
    <property type="project" value="UniProtKB-SubCell"/>
</dbReference>
<evidence type="ECO:0000313" key="14">
    <source>
        <dbReference type="Proteomes" id="UP000095767"/>
    </source>
</evidence>
<feature type="domain" description="Cation efflux protein cytoplasmic" evidence="12">
    <location>
        <begin position="335"/>
        <end position="396"/>
    </location>
</feature>
<name>A0A1E5ULD6_9POAL</name>
<dbReference type="GO" id="GO:0010486">
    <property type="term" value="F:manganese:proton antiporter activity"/>
    <property type="evidence" value="ECO:0007669"/>
    <property type="project" value="TreeGrafter"/>
</dbReference>
<comment type="caution">
    <text evidence="13">The sequence shown here is derived from an EMBL/GenBank/DDBJ whole genome shotgun (WGS) entry which is preliminary data.</text>
</comment>
<dbReference type="PANTHER" id="PTHR43840:SF5">
    <property type="entry name" value="METAL TOLERANCE PROTEIN 11"/>
    <property type="match status" value="1"/>
</dbReference>
<dbReference type="InterPro" id="IPR036837">
    <property type="entry name" value="Cation_efflux_CTD_sf"/>
</dbReference>
<protein>
    <submittedName>
        <fullName evidence="13">Metal tolerance protein 5</fullName>
    </submittedName>
</protein>
<keyword evidence="4" id="KW-0813">Transport</keyword>
<dbReference type="Proteomes" id="UP000095767">
    <property type="component" value="Unassembled WGS sequence"/>
</dbReference>
<organism evidence="13 14">
    <name type="scientific">Dichanthelium oligosanthes</name>
    <dbReference type="NCBI Taxonomy" id="888268"/>
    <lineage>
        <taxon>Eukaryota</taxon>
        <taxon>Viridiplantae</taxon>
        <taxon>Streptophyta</taxon>
        <taxon>Embryophyta</taxon>
        <taxon>Tracheophyta</taxon>
        <taxon>Spermatophyta</taxon>
        <taxon>Magnoliopsida</taxon>
        <taxon>Liliopsida</taxon>
        <taxon>Poales</taxon>
        <taxon>Poaceae</taxon>
        <taxon>PACMAD clade</taxon>
        <taxon>Panicoideae</taxon>
        <taxon>Panicodae</taxon>
        <taxon>Paniceae</taxon>
        <taxon>Dichantheliinae</taxon>
        <taxon>Dichanthelium</taxon>
    </lineage>
</organism>
<evidence type="ECO:0000259" key="12">
    <source>
        <dbReference type="Pfam" id="PF16916"/>
    </source>
</evidence>
<dbReference type="FunFam" id="1.20.1510.10:FF:000003">
    <property type="entry name" value="Metal tolerance protein 11"/>
    <property type="match status" value="1"/>
</dbReference>
<dbReference type="PANTHER" id="PTHR43840">
    <property type="entry name" value="MITOCHONDRIAL METAL TRANSPORTER 1-RELATED"/>
    <property type="match status" value="1"/>
</dbReference>
<evidence type="ECO:0000259" key="11">
    <source>
        <dbReference type="Pfam" id="PF01545"/>
    </source>
</evidence>
<feature type="transmembrane region" description="Helical" evidence="10">
    <location>
        <begin position="231"/>
        <end position="253"/>
    </location>
</feature>
<evidence type="ECO:0000256" key="1">
    <source>
        <dbReference type="ARBA" id="ARBA00003168"/>
    </source>
</evidence>
<dbReference type="Gene3D" id="3.30.70.1350">
    <property type="entry name" value="Cation efflux protein, cytoplasmic domain"/>
    <property type="match status" value="1"/>
</dbReference>
<feature type="transmembrane region" description="Helical" evidence="10">
    <location>
        <begin position="265"/>
        <end position="284"/>
    </location>
</feature>
<dbReference type="FunFam" id="3.30.70.1350:FF:000001">
    <property type="entry name" value="Metal tolerance protein 11"/>
    <property type="match status" value="1"/>
</dbReference>
<evidence type="ECO:0000256" key="6">
    <source>
        <dbReference type="ARBA" id="ARBA00022692"/>
    </source>
</evidence>
<keyword evidence="8" id="KW-0406">Ion transport</keyword>
<dbReference type="EMBL" id="LWDX02072612">
    <property type="protein sequence ID" value="OEL13683.1"/>
    <property type="molecule type" value="Genomic_DNA"/>
</dbReference>
<keyword evidence="14" id="KW-1185">Reference proteome</keyword>
<accession>A0A1E5ULD6</accession>
<dbReference type="Gene3D" id="1.20.1510.10">
    <property type="entry name" value="Cation efflux protein transmembrane domain"/>
    <property type="match status" value="1"/>
</dbReference>
<dbReference type="InterPro" id="IPR027470">
    <property type="entry name" value="Cation_efflux_CTD"/>
</dbReference>
<evidence type="ECO:0000256" key="5">
    <source>
        <dbReference type="ARBA" id="ARBA00022554"/>
    </source>
</evidence>
<dbReference type="InterPro" id="IPR027469">
    <property type="entry name" value="Cation_efflux_TMD_sf"/>
</dbReference>
<dbReference type="OrthoDB" id="78296at2759"/>
<dbReference type="InterPro" id="IPR002524">
    <property type="entry name" value="Cation_efflux"/>
</dbReference>
<dbReference type="InterPro" id="IPR058533">
    <property type="entry name" value="Cation_efflux_TM"/>
</dbReference>
<dbReference type="SUPFAM" id="SSF160240">
    <property type="entry name" value="Cation efflux protein cytoplasmic domain-like"/>
    <property type="match status" value="1"/>
</dbReference>
<sequence length="411" mass="45506">MAAAAAAAENGGEGEELLLLSAVEAGNGGGGAPAAAEESWRLNFEGLLPPEAHQERPPTGALHHCLGVLAQGPEDVVAEYYQQQVEMLEGFNEMDMLTDRGFLPGMSKEEREKVARSETLAIRLSNIANMVLFAAKVYASVRSGSLAIIASTLDSLLDLLSGFILWFTAFSMQTPNPYRYPIGKKRMQPLGILVFASVMATLGLQIILESLRSLVSDGDEFRLTGEQEKCLVDIMLSVTLVKLGLVMYCRSFTNEIVKAYAQDHFFDVITNVIGLVAALLANYIEGWIDPIGAVILAIYTIRTWSMTVLENVHSLVGQSASPEYLQKLTYLCWNHHKAVRHIDTVRAYTFGSHYFVEVDIVLPSDMPLQEAHDIGEALQEKLERLPEIERAFVHLDYEFTHRPEHALSHEK</sequence>
<proteinExistence type="inferred from homology"/>
<feature type="domain" description="Cation efflux protein transmembrane" evidence="11">
    <location>
        <begin position="124"/>
        <end position="316"/>
    </location>
</feature>
<keyword evidence="7 10" id="KW-1133">Transmembrane helix</keyword>
<evidence type="ECO:0000256" key="8">
    <source>
        <dbReference type="ARBA" id="ARBA00023065"/>
    </source>
</evidence>
<evidence type="ECO:0000256" key="3">
    <source>
        <dbReference type="ARBA" id="ARBA00008873"/>
    </source>
</evidence>
<comment type="subcellular location">
    <subcellularLocation>
        <location evidence="2">Vacuole membrane</location>
        <topology evidence="2">Multi-pass membrane protein</topology>
    </subcellularLocation>
</comment>
<evidence type="ECO:0000256" key="9">
    <source>
        <dbReference type="ARBA" id="ARBA00023136"/>
    </source>
</evidence>
<keyword evidence="6 10" id="KW-0812">Transmembrane</keyword>
<feature type="transmembrane region" description="Helical" evidence="10">
    <location>
        <begin position="145"/>
        <end position="169"/>
    </location>
</feature>
<evidence type="ECO:0000256" key="2">
    <source>
        <dbReference type="ARBA" id="ARBA00004128"/>
    </source>
</evidence>
<dbReference type="STRING" id="888268.A0A1E5ULD6"/>
<dbReference type="NCBIfam" id="TIGR01297">
    <property type="entry name" value="CDF"/>
    <property type="match status" value="1"/>
</dbReference>
<evidence type="ECO:0000313" key="13">
    <source>
        <dbReference type="EMBL" id="OEL13683.1"/>
    </source>
</evidence>
<dbReference type="Pfam" id="PF01545">
    <property type="entry name" value="Cation_efflux"/>
    <property type="match status" value="1"/>
</dbReference>
<comment type="similarity">
    <text evidence="3">Belongs to the cation diffusion facilitator (CDF) transporter (TC 2.A.4) family. SLC30A subfamily.</text>
</comment>